<sequence length="249" mass="26741">MLHSVYDQPTATAVHEQFDRLLEYTEGRLPKVADHLGDAREDRQVCSGVCRMSTSANGLEAMMRQREKRTRVRPMPPAKHPAPKPAEPSPAQLVADPVAQKTENETLNEGRTSAAPAEPAATAGNRSSDPAPAADTSAPSRPTAKPVAPKARKKATTPTVAAPPATTTKGRTVGPSTIYFDEATDDFLEEVCIAGRRSKPRIDSRSAIARYAMRKLMAEMSPEEVIAAIRAEGEAAGLSQGKPGRPRHF</sequence>
<name>A0ABD7V5D0_9ACTN</name>
<organism evidence="2 3">
    <name type="scientific">Gordonia paraffinivorans</name>
    <dbReference type="NCBI Taxonomy" id="175628"/>
    <lineage>
        <taxon>Bacteria</taxon>
        <taxon>Bacillati</taxon>
        <taxon>Actinomycetota</taxon>
        <taxon>Actinomycetes</taxon>
        <taxon>Mycobacteriales</taxon>
        <taxon>Gordoniaceae</taxon>
        <taxon>Gordonia</taxon>
    </lineage>
</organism>
<evidence type="ECO:0000313" key="2">
    <source>
        <dbReference type="EMBL" id="VFA89171.1"/>
    </source>
</evidence>
<protein>
    <submittedName>
        <fullName evidence="2">Uncharacterized protein</fullName>
    </submittedName>
</protein>
<dbReference type="EMBL" id="CAACYD010000007">
    <property type="protein sequence ID" value="VFA89171.1"/>
    <property type="molecule type" value="Genomic_DNA"/>
</dbReference>
<feature type="compositionally biased region" description="Low complexity" evidence="1">
    <location>
        <begin position="114"/>
        <end position="149"/>
    </location>
</feature>
<feature type="compositionally biased region" description="Pro residues" evidence="1">
    <location>
        <begin position="74"/>
        <end position="88"/>
    </location>
</feature>
<dbReference type="Proteomes" id="UP000360750">
    <property type="component" value="Unassembled WGS sequence"/>
</dbReference>
<comment type="caution">
    <text evidence="2">The sequence shown here is derived from an EMBL/GenBank/DDBJ whole genome shotgun (WGS) entry which is preliminary data.</text>
</comment>
<feature type="region of interest" description="Disordered" evidence="1">
    <location>
        <begin position="60"/>
        <end position="173"/>
    </location>
</feature>
<accession>A0ABD7V5D0</accession>
<proteinExistence type="predicted"/>
<evidence type="ECO:0000256" key="1">
    <source>
        <dbReference type="SAM" id="MobiDB-lite"/>
    </source>
</evidence>
<gene>
    <name evidence="2" type="ORF">NCTC8139_02733</name>
</gene>
<reference evidence="2 3" key="1">
    <citation type="submission" date="2019-02" db="EMBL/GenBank/DDBJ databases">
        <authorList>
            <consortium name="Pathogen Informatics"/>
        </authorList>
    </citation>
    <scope>NUCLEOTIDE SEQUENCE [LARGE SCALE GENOMIC DNA]</scope>
    <source>
        <strain evidence="2 3">3012STDY6756503</strain>
    </source>
</reference>
<dbReference type="AlphaFoldDB" id="A0ABD7V5D0"/>
<evidence type="ECO:0000313" key="3">
    <source>
        <dbReference type="Proteomes" id="UP000360750"/>
    </source>
</evidence>
<feature type="compositionally biased region" description="Low complexity" evidence="1">
    <location>
        <begin position="156"/>
        <end position="169"/>
    </location>
</feature>